<dbReference type="Pfam" id="PF01423">
    <property type="entry name" value="LSM"/>
    <property type="match status" value="1"/>
</dbReference>
<accession>A0ABY0H740</accession>
<evidence type="ECO:0000313" key="2">
    <source>
        <dbReference type="EMBL" id="RYO86633.1"/>
    </source>
</evidence>
<proteinExistence type="predicted"/>
<dbReference type="EMBL" id="QJNS01000112">
    <property type="protein sequence ID" value="RYO86633.1"/>
    <property type="molecule type" value="Genomic_DNA"/>
</dbReference>
<comment type="caution">
    <text evidence="2">The sequence shown here is derived from an EMBL/GenBank/DDBJ whole genome shotgun (WGS) entry which is preliminary data.</text>
</comment>
<dbReference type="InterPro" id="IPR050914">
    <property type="entry name" value="snRNP_SmB/NAA38-like"/>
</dbReference>
<dbReference type="CDD" id="cd06168">
    <property type="entry name" value="LSMD1"/>
    <property type="match status" value="1"/>
</dbReference>
<dbReference type="Gene3D" id="2.30.30.100">
    <property type="match status" value="1"/>
</dbReference>
<gene>
    <name evidence="2" type="ORF">DL762_004645</name>
</gene>
<evidence type="ECO:0000259" key="1">
    <source>
        <dbReference type="PROSITE" id="PS52002"/>
    </source>
</evidence>
<dbReference type="InterPro" id="IPR034110">
    <property type="entry name" value="LSMD1_Sm"/>
</dbReference>
<dbReference type="InterPro" id="IPR047575">
    <property type="entry name" value="Sm"/>
</dbReference>
<reference evidence="2 3" key="1">
    <citation type="submission" date="2018-06" db="EMBL/GenBank/DDBJ databases">
        <title>Complete Genomes of Monosporascus.</title>
        <authorList>
            <person name="Robinson A.J."/>
            <person name="Natvig D.O."/>
        </authorList>
    </citation>
    <scope>NUCLEOTIDE SEQUENCE [LARGE SCALE GENOMIC DNA]</scope>
    <source>
        <strain evidence="2 3">CBS 609.92</strain>
    </source>
</reference>
<dbReference type="InterPro" id="IPR001163">
    <property type="entry name" value="Sm_dom_euk/arc"/>
</dbReference>
<dbReference type="SMART" id="SM00651">
    <property type="entry name" value="Sm"/>
    <property type="match status" value="1"/>
</dbReference>
<sequence>MDPAREKAEAEAFLHSLINKTLRVHTTDSRIFVGTFKCTDPKSNVILAMTHEYRPPSTDKVGEAAAAAAHSGDDTVKMNMTSRYLGLIVIPGRYIVRMEVEEFVSQLKSR</sequence>
<dbReference type="PROSITE" id="PS52002">
    <property type="entry name" value="SM"/>
    <property type="match status" value="1"/>
</dbReference>
<feature type="domain" description="Sm" evidence="1">
    <location>
        <begin position="9"/>
        <end position="104"/>
    </location>
</feature>
<dbReference type="SUPFAM" id="SSF50182">
    <property type="entry name" value="Sm-like ribonucleoproteins"/>
    <property type="match status" value="1"/>
</dbReference>
<dbReference type="PANTHER" id="PTHR10701:SF5">
    <property type="entry name" value="N-ALPHA-ACETYLTRANSFERASE 38, NATC AUXILIARY SUBUNIT"/>
    <property type="match status" value="1"/>
</dbReference>
<organism evidence="2 3">
    <name type="scientific">Monosporascus cannonballus</name>
    <dbReference type="NCBI Taxonomy" id="155416"/>
    <lineage>
        <taxon>Eukaryota</taxon>
        <taxon>Fungi</taxon>
        <taxon>Dikarya</taxon>
        <taxon>Ascomycota</taxon>
        <taxon>Pezizomycotina</taxon>
        <taxon>Sordariomycetes</taxon>
        <taxon>Xylariomycetidae</taxon>
        <taxon>Xylariales</taxon>
        <taxon>Xylariales incertae sedis</taxon>
        <taxon>Monosporascus</taxon>
    </lineage>
</organism>
<name>A0ABY0H740_9PEZI</name>
<evidence type="ECO:0000313" key="3">
    <source>
        <dbReference type="Proteomes" id="UP000294003"/>
    </source>
</evidence>
<dbReference type="PANTHER" id="PTHR10701">
    <property type="entry name" value="SMALL NUCLEAR RIBONUCLEOPROTEIN-ASSOCIATED PROTEIN B AND N"/>
    <property type="match status" value="1"/>
</dbReference>
<dbReference type="Proteomes" id="UP000294003">
    <property type="component" value="Unassembled WGS sequence"/>
</dbReference>
<protein>
    <recommendedName>
        <fullName evidence="1">Sm domain-containing protein</fullName>
    </recommendedName>
</protein>
<keyword evidence="3" id="KW-1185">Reference proteome</keyword>
<dbReference type="InterPro" id="IPR010920">
    <property type="entry name" value="LSM_dom_sf"/>
</dbReference>